<name>A0A517ZGG9_9PLAN</name>
<feature type="compositionally biased region" description="Low complexity" evidence="1">
    <location>
        <begin position="915"/>
        <end position="929"/>
    </location>
</feature>
<gene>
    <name evidence="2" type="ORF">Mal52_00170</name>
</gene>
<dbReference type="PROSITE" id="PS51257">
    <property type="entry name" value="PROKAR_LIPOPROTEIN"/>
    <property type="match status" value="1"/>
</dbReference>
<dbReference type="EMBL" id="CP036276">
    <property type="protein sequence ID" value="QDU41564.1"/>
    <property type="molecule type" value="Genomic_DNA"/>
</dbReference>
<dbReference type="InterPro" id="IPR004155">
    <property type="entry name" value="PBS_lyase_HEAT"/>
</dbReference>
<dbReference type="SMART" id="SM00567">
    <property type="entry name" value="EZ_HEAT"/>
    <property type="match status" value="6"/>
</dbReference>
<sequence>MKPSLVNQMLPGVHGTLVIAVCAACLSLAGCQMFDVETLRNRFAVLSDPTPATSRLTDAIADTLNADAWTANHEWSPVTEPGSPLLGLRAAPELPRWLFRPAVATGKPLFMVEDVIAAYYTEGNQDSVAASTDPRSAIEREAITQLSIIAHRDDLVGWNAAILLAHRDARSARPFVTVLAQLVGDPPMIGDDRNGENKKSTIVIGKAPRPISPDMRAAAAEAWCLVLATAETDGETAMALPGHLLDDMRRGRDARQILKDDLPMSVEGELIRGIGRRVAPVRIRELAALLNRPPQTGPQASGGDLRRQELHRAAIDACVHYAMTQQAASEEPVNLHDDTVWPRTLWNCEDDNDPWVRNGFGLLLAITKDSRALEVLSKQIADSNSDVQHRALQNLGVLQNKEARGELREYMTRESLLRKTAIQGLAAFGDTELVGYVGDEDARVREELARQLAMFPTAASAAAMADLLTDDVFSVQVAAVEGVKHWPDALLLPLLLHAGVDGNYQTRDNSLAAFARRTGVVVPPFRPDDEYSLRCDRATQIAATAGIAYPPLHEASQARVESLTRVDTERVEEIAQRLKTAVSLGGAAAGGFEIEWFRRLKPEDMSSVEKVYHRSEPAARSFLLREILPHLAPEYDALLRMGDADVKRRRAAAADLRKIGNARTLPDIVLEQLSELLVREEDTVVWRDVIAAVEQDTSEPVTRIVQLAVNHRWPDVRQHGCDYVLKHGRPDFAVWMQALFQDSNPMVQLTAIRAVGQCRNQRVLEDQVDDKGNVTLIGLRRLMTSFTGEKHMAVVGSMARLLDPGGLDELNRISYSGDWRTRVAAINVMAATGQTRFVDRLIDVLWLDREARPEVHQAALRAIEALIPAEEHPAELNRLATPQQQAATWHGWWEQRRRKFPTNSPQSAGNGYNRPQPAGQAAMAGAISR</sequence>
<dbReference type="Proteomes" id="UP000319383">
    <property type="component" value="Chromosome"/>
</dbReference>
<dbReference type="RefSeq" id="WP_145373591.1">
    <property type="nucleotide sequence ID" value="NZ_CP036276.1"/>
</dbReference>
<dbReference type="SUPFAM" id="SSF48371">
    <property type="entry name" value="ARM repeat"/>
    <property type="match status" value="1"/>
</dbReference>
<dbReference type="InterPro" id="IPR016024">
    <property type="entry name" value="ARM-type_fold"/>
</dbReference>
<reference evidence="2 3" key="1">
    <citation type="submission" date="2019-02" db="EMBL/GenBank/DDBJ databases">
        <title>Deep-cultivation of Planctomycetes and their phenomic and genomic characterization uncovers novel biology.</title>
        <authorList>
            <person name="Wiegand S."/>
            <person name="Jogler M."/>
            <person name="Boedeker C."/>
            <person name="Pinto D."/>
            <person name="Vollmers J."/>
            <person name="Rivas-Marin E."/>
            <person name="Kohn T."/>
            <person name="Peeters S.H."/>
            <person name="Heuer A."/>
            <person name="Rast P."/>
            <person name="Oberbeckmann S."/>
            <person name="Bunk B."/>
            <person name="Jeske O."/>
            <person name="Meyerdierks A."/>
            <person name="Storesund J.E."/>
            <person name="Kallscheuer N."/>
            <person name="Luecker S."/>
            <person name="Lage O.M."/>
            <person name="Pohl T."/>
            <person name="Merkel B.J."/>
            <person name="Hornburger P."/>
            <person name="Mueller R.-W."/>
            <person name="Bruemmer F."/>
            <person name="Labrenz M."/>
            <person name="Spormann A.M."/>
            <person name="Op den Camp H."/>
            <person name="Overmann J."/>
            <person name="Amann R."/>
            <person name="Jetten M.S.M."/>
            <person name="Mascher T."/>
            <person name="Medema M.H."/>
            <person name="Devos D.P."/>
            <person name="Kaster A.-K."/>
            <person name="Ovreas L."/>
            <person name="Rohde M."/>
            <person name="Galperin M.Y."/>
            <person name="Jogler C."/>
        </authorList>
    </citation>
    <scope>NUCLEOTIDE SEQUENCE [LARGE SCALE GENOMIC DNA]</scope>
    <source>
        <strain evidence="2 3">Mal52</strain>
    </source>
</reference>
<dbReference type="AlphaFoldDB" id="A0A517ZGG9"/>
<feature type="compositionally biased region" description="Polar residues" evidence="1">
    <location>
        <begin position="901"/>
        <end position="910"/>
    </location>
</feature>
<dbReference type="KEGG" id="sdyn:Mal52_00170"/>
<dbReference type="InterPro" id="IPR011989">
    <property type="entry name" value="ARM-like"/>
</dbReference>
<accession>A0A517ZGG9</accession>
<evidence type="ECO:0008006" key="4">
    <source>
        <dbReference type="Google" id="ProtNLM"/>
    </source>
</evidence>
<keyword evidence="3" id="KW-1185">Reference proteome</keyword>
<feature type="region of interest" description="Disordered" evidence="1">
    <location>
        <begin position="900"/>
        <end position="929"/>
    </location>
</feature>
<evidence type="ECO:0000313" key="2">
    <source>
        <dbReference type="EMBL" id="QDU41564.1"/>
    </source>
</evidence>
<proteinExistence type="predicted"/>
<evidence type="ECO:0000256" key="1">
    <source>
        <dbReference type="SAM" id="MobiDB-lite"/>
    </source>
</evidence>
<organism evidence="2 3">
    <name type="scientific">Symmachiella dynata</name>
    <dbReference type="NCBI Taxonomy" id="2527995"/>
    <lineage>
        <taxon>Bacteria</taxon>
        <taxon>Pseudomonadati</taxon>
        <taxon>Planctomycetota</taxon>
        <taxon>Planctomycetia</taxon>
        <taxon>Planctomycetales</taxon>
        <taxon>Planctomycetaceae</taxon>
        <taxon>Symmachiella</taxon>
    </lineage>
</organism>
<evidence type="ECO:0000313" key="3">
    <source>
        <dbReference type="Proteomes" id="UP000319383"/>
    </source>
</evidence>
<protein>
    <recommendedName>
        <fullName evidence="4">HEAT repeat protein</fullName>
    </recommendedName>
</protein>
<dbReference type="Gene3D" id="1.25.10.10">
    <property type="entry name" value="Leucine-rich Repeat Variant"/>
    <property type="match status" value="3"/>
</dbReference>